<evidence type="ECO:0000313" key="5">
    <source>
        <dbReference type="EMBL" id="RKK88661.1"/>
    </source>
</evidence>
<dbReference type="SUPFAM" id="SSF49899">
    <property type="entry name" value="Concanavalin A-like lectins/glucanases"/>
    <property type="match status" value="1"/>
</dbReference>
<feature type="chain" id="PRO_5019554314" description="GH16 domain-containing protein" evidence="3">
    <location>
        <begin position="20"/>
        <end position="341"/>
    </location>
</feature>
<dbReference type="VEuPathDB" id="FungiDB:FOXG_02278"/>
<dbReference type="PROSITE" id="PS51762">
    <property type="entry name" value="GH16_2"/>
    <property type="match status" value="1"/>
</dbReference>
<dbReference type="Gene3D" id="2.60.120.200">
    <property type="match status" value="1"/>
</dbReference>
<dbReference type="InterPro" id="IPR000757">
    <property type="entry name" value="Beta-glucanase-like"/>
</dbReference>
<keyword evidence="3" id="KW-0732">Signal</keyword>
<dbReference type="GO" id="GO:0005975">
    <property type="term" value="P:carbohydrate metabolic process"/>
    <property type="evidence" value="ECO:0007669"/>
    <property type="project" value="InterPro"/>
</dbReference>
<dbReference type="CDD" id="cd00413">
    <property type="entry name" value="Glyco_hydrolase_16"/>
    <property type="match status" value="1"/>
</dbReference>
<dbReference type="InterPro" id="IPR008264">
    <property type="entry name" value="Beta_glucanase"/>
</dbReference>
<dbReference type="PRINTS" id="PR00737">
    <property type="entry name" value="GLHYDRLASE16"/>
</dbReference>
<dbReference type="VEuPathDB" id="FungiDB:FOC1_g10013477"/>
<dbReference type="GO" id="GO:0004553">
    <property type="term" value="F:hydrolase activity, hydrolyzing O-glycosyl compounds"/>
    <property type="evidence" value="ECO:0007669"/>
    <property type="project" value="InterPro"/>
</dbReference>
<dbReference type="VEuPathDB" id="FungiDB:FOMG_18341"/>
<dbReference type="VEuPathDB" id="FungiDB:HZS61_001631"/>
<proteinExistence type="predicted"/>
<gene>
    <name evidence="5" type="ORF">BFJ68_g16898</name>
</gene>
<keyword evidence="2" id="KW-0326">Glycosidase</keyword>
<dbReference type="VEuPathDB" id="FungiDB:FOZG_04936"/>
<dbReference type="AlphaFoldDB" id="A0A420P819"/>
<dbReference type="Proteomes" id="UP000285860">
    <property type="component" value="Unassembled WGS sequence"/>
</dbReference>
<feature type="signal peptide" evidence="3">
    <location>
        <begin position="1"/>
        <end position="19"/>
    </location>
</feature>
<keyword evidence="1" id="KW-0378">Hydrolase</keyword>
<accession>A0A420P819</accession>
<evidence type="ECO:0000313" key="6">
    <source>
        <dbReference type="Proteomes" id="UP000285860"/>
    </source>
</evidence>
<comment type="caution">
    <text evidence="5">The sequence shown here is derived from an EMBL/GenBank/DDBJ whole genome shotgun (WGS) entry which is preliminary data.</text>
</comment>
<protein>
    <recommendedName>
        <fullName evidence="4">GH16 domain-containing protein</fullName>
    </recommendedName>
</protein>
<feature type="domain" description="GH16" evidence="4">
    <location>
        <begin position="60"/>
        <end position="294"/>
    </location>
</feature>
<evidence type="ECO:0000259" key="4">
    <source>
        <dbReference type="PROSITE" id="PS51762"/>
    </source>
</evidence>
<reference evidence="5 6" key="1">
    <citation type="journal article" date="2018" name="Sci. Rep.">
        <title>Characterisation of pathogen-specific regions and novel effector candidates in Fusarium oxysporum f. sp. cepae.</title>
        <authorList>
            <person name="Armitage A.D."/>
            <person name="Taylor A."/>
            <person name="Sobczyk M.K."/>
            <person name="Baxter L."/>
            <person name="Greenfield B.P."/>
            <person name="Bates H.J."/>
            <person name="Wilson F."/>
            <person name="Jackson A.C."/>
            <person name="Ott S."/>
            <person name="Harrison R.J."/>
            <person name="Clarkson J.P."/>
        </authorList>
    </citation>
    <scope>NUCLEOTIDE SEQUENCE [LARGE SCALE GENOMIC DNA]</scope>
    <source>
        <strain evidence="5 6">Fo_A28</strain>
    </source>
</reference>
<name>A0A420P819_FUSOX</name>
<dbReference type="VEuPathDB" id="FungiDB:FOIG_05512"/>
<dbReference type="EMBL" id="MRCY01000369">
    <property type="protein sequence ID" value="RKK88661.1"/>
    <property type="molecule type" value="Genomic_DNA"/>
</dbReference>
<dbReference type="PANTHER" id="PTHR38121:SF4">
    <property type="entry name" value="GH16 DOMAIN-CONTAINING PROTEIN-RELATED"/>
    <property type="match status" value="1"/>
</dbReference>
<dbReference type="VEuPathDB" id="FungiDB:FOC4_g10014097"/>
<dbReference type="Pfam" id="PF00722">
    <property type="entry name" value="Glyco_hydro_16"/>
    <property type="match status" value="1"/>
</dbReference>
<evidence type="ECO:0000256" key="3">
    <source>
        <dbReference type="SAM" id="SignalP"/>
    </source>
</evidence>
<dbReference type="InterPro" id="IPR013320">
    <property type="entry name" value="ConA-like_dom_sf"/>
</dbReference>
<sequence>MAQIALSVWFMVLLSVVKAATQQDCSAFSIDGPHPAAFDFYRFYDFRVASSSENLLIGDPAAKNTKQPHSLEASRLINDSSWRNDWKVTVKYQGQANEKVLTRHYVADHVFLDQTDDQTQLVLYTDRLRNETQQAGEVYFSEALVDSISLRVYARITGSPGAVAGFFTYFNDTQESDIEVLTREEEDRVHFSNQPTENTTTWTTIPGSTHNMTRSGSFEDWTLYRLDWLREQGLSAWYIDGKLLKTSQMHVPVTPSTVYINMWSNGGSFSGRMDYNTNAALEIQWIQMAFNASGVKAEHDRDSGTVCLVEDGKAESTSSGVKLIMASELWAFVLIAAALVL</sequence>
<evidence type="ECO:0000256" key="1">
    <source>
        <dbReference type="ARBA" id="ARBA00022801"/>
    </source>
</evidence>
<evidence type="ECO:0000256" key="2">
    <source>
        <dbReference type="ARBA" id="ARBA00023295"/>
    </source>
</evidence>
<organism evidence="5 6">
    <name type="scientific">Fusarium oxysporum</name>
    <name type="common">Fusarium vascular wilt</name>
    <dbReference type="NCBI Taxonomy" id="5507"/>
    <lineage>
        <taxon>Eukaryota</taxon>
        <taxon>Fungi</taxon>
        <taxon>Dikarya</taxon>
        <taxon>Ascomycota</taxon>
        <taxon>Pezizomycotina</taxon>
        <taxon>Sordariomycetes</taxon>
        <taxon>Hypocreomycetidae</taxon>
        <taxon>Hypocreales</taxon>
        <taxon>Nectriaceae</taxon>
        <taxon>Fusarium</taxon>
        <taxon>Fusarium oxysporum species complex</taxon>
    </lineage>
</organism>
<dbReference type="PANTHER" id="PTHR38121">
    <property type="entry name" value="GH16 DOMAIN-CONTAINING PROTEIN"/>
    <property type="match status" value="1"/>
</dbReference>